<protein>
    <submittedName>
        <fullName evidence="2">Peptidase family S41</fullName>
    </submittedName>
</protein>
<dbReference type="SUPFAM" id="SSF52096">
    <property type="entry name" value="ClpP/crotonase"/>
    <property type="match status" value="1"/>
</dbReference>
<dbReference type="GO" id="GO:0006508">
    <property type="term" value="P:proteolysis"/>
    <property type="evidence" value="ECO:0007669"/>
    <property type="project" value="InterPro"/>
</dbReference>
<reference evidence="2 3" key="1">
    <citation type="submission" date="2016-11" db="EMBL/GenBank/DDBJ databases">
        <authorList>
            <person name="Jaros S."/>
            <person name="Januszkiewicz K."/>
            <person name="Wedrychowicz H."/>
        </authorList>
    </citation>
    <scope>NUCLEOTIDE SEQUENCE [LARGE SCALE GENOMIC DNA]</scope>
    <source>
        <strain evidence="2 3">DSM 3089</strain>
    </source>
</reference>
<name>A0A1M5XFV5_9CLOT</name>
<dbReference type="CDD" id="cd06567">
    <property type="entry name" value="Peptidase_S41"/>
    <property type="match status" value="1"/>
</dbReference>
<keyword evidence="3" id="KW-1185">Reference proteome</keyword>
<dbReference type="OrthoDB" id="1708078at2"/>
<sequence>MIFEKWIFENREEYIKKISEIIKENYVFWDEVCEEWDHRVNECIIKSNKCESLDEIYENIDRMLLELNDPHTRFRNKNNISKVSMLLAEYNDKYYIVDVFYGNSFVNRGDQLISINNLEIKKIKENLSLKYKFKSKYIRDACILEDIMKNYLKEESQIEYLRDNKIFKEKITANIDKKNDINSSKENYKEFKSCYKISINENTEYIKLMTFNHTLVDKEFEEILSEIKNKNLIIDIRGNMGGSIEKAINITSLMLEEDKNLGFKLNRNDNEVTPITIKATLKYLNNLKKVIVLVNQNTGSSAENIFVRALKGNSKFTFVGTETMGLMHQATVYPLKGNSYLQVTTSKYLDSNKNILKDIGIEPDVYIDNGVNTLRGMDKQLEAAIHIIS</sequence>
<evidence type="ECO:0000313" key="3">
    <source>
        <dbReference type="Proteomes" id="UP000184526"/>
    </source>
</evidence>
<dbReference type="InterPro" id="IPR005151">
    <property type="entry name" value="Tail-specific_protease"/>
</dbReference>
<dbReference type="PANTHER" id="PTHR32060">
    <property type="entry name" value="TAIL-SPECIFIC PROTEASE"/>
    <property type="match status" value="1"/>
</dbReference>
<proteinExistence type="predicted"/>
<dbReference type="GO" id="GO:0008236">
    <property type="term" value="F:serine-type peptidase activity"/>
    <property type="evidence" value="ECO:0007669"/>
    <property type="project" value="InterPro"/>
</dbReference>
<evidence type="ECO:0000259" key="1">
    <source>
        <dbReference type="SMART" id="SM00245"/>
    </source>
</evidence>
<evidence type="ECO:0000313" key="2">
    <source>
        <dbReference type="EMBL" id="SHH98755.1"/>
    </source>
</evidence>
<dbReference type="Gene3D" id="3.90.226.10">
    <property type="entry name" value="2-enoyl-CoA Hydratase, Chain A, domain 1"/>
    <property type="match status" value="1"/>
</dbReference>
<feature type="domain" description="Tail specific protease" evidence="1">
    <location>
        <begin position="154"/>
        <end position="368"/>
    </location>
</feature>
<dbReference type="GO" id="GO:0004175">
    <property type="term" value="F:endopeptidase activity"/>
    <property type="evidence" value="ECO:0007669"/>
    <property type="project" value="TreeGrafter"/>
</dbReference>
<dbReference type="Pfam" id="PF03572">
    <property type="entry name" value="Peptidase_S41"/>
    <property type="match status" value="1"/>
</dbReference>
<gene>
    <name evidence="2" type="ORF">SAMN02745196_02220</name>
</gene>
<dbReference type="PANTHER" id="PTHR32060:SF22">
    <property type="entry name" value="CARBOXYL-TERMINAL-PROCESSING PEPTIDASE 3, CHLOROPLASTIC"/>
    <property type="match status" value="1"/>
</dbReference>
<dbReference type="RefSeq" id="WP_072832082.1">
    <property type="nucleotide sequence ID" value="NZ_FQXP01000008.1"/>
</dbReference>
<dbReference type="EMBL" id="FQXP01000008">
    <property type="protein sequence ID" value="SHH98755.1"/>
    <property type="molecule type" value="Genomic_DNA"/>
</dbReference>
<organism evidence="2 3">
    <name type="scientific">Clostridium collagenovorans DSM 3089</name>
    <dbReference type="NCBI Taxonomy" id="1121306"/>
    <lineage>
        <taxon>Bacteria</taxon>
        <taxon>Bacillati</taxon>
        <taxon>Bacillota</taxon>
        <taxon>Clostridia</taxon>
        <taxon>Eubacteriales</taxon>
        <taxon>Clostridiaceae</taxon>
        <taxon>Clostridium</taxon>
    </lineage>
</organism>
<dbReference type="SMART" id="SM00245">
    <property type="entry name" value="TSPc"/>
    <property type="match status" value="1"/>
</dbReference>
<dbReference type="Proteomes" id="UP000184526">
    <property type="component" value="Unassembled WGS sequence"/>
</dbReference>
<dbReference type="STRING" id="1121306.SAMN02745196_02220"/>
<accession>A0A1M5XFV5</accession>
<dbReference type="InterPro" id="IPR029045">
    <property type="entry name" value="ClpP/crotonase-like_dom_sf"/>
</dbReference>
<dbReference type="Gene3D" id="3.30.750.44">
    <property type="match status" value="1"/>
</dbReference>
<dbReference type="AlphaFoldDB" id="A0A1M5XFV5"/>